<dbReference type="PROSITE" id="PS50801">
    <property type="entry name" value="STAS"/>
    <property type="match status" value="1"/>
</dbReference>
<gene>
    <name evidence="3" type="ORF">GCM10010954_34370</name>
</gene>
<evidence type="ECO:0000313" key="3">
    <source>
        <dbReference type="EMBL" id="GGF32283.1"/>
    </source>
</evidence>
<evidence type="ECO:0000259" key="2">
    <source>
        <dbReference type="PROSITE" id="PS50801"/>
    </source>
</evidence>
<dbReference type="Gene3D" id="3.30.750.24">
    <property type="entry name" value="STAS domain"/>
    <property type="match status" value="1"/>
</dbReference>
<dbReference type="InterPro" id="IPR002645">
    <property type="entry name" value="STAS_dom"/>
</dbReference>
<feature type="coiled-coil region" evidence="1">
    <location>
        <begin position="109"/>
        <end position="140"/>
    </location>
</feature>
<dbReference type="PANTHER" id="PTHR33745:SF8">
    <property type="entry name" value="BLUE-LIGHT PHOTORECEPTOR"/>
    <property type="match status" value="1"/>
</dbReference>
<comment type="caution">
    <text evidence="3">The sequence shown here is derived from an EMBL/GenBank/DDBJ whole genome shotgun (WGS) entry which is preliminary data.</text>
</comment>
<dbReference type="Pfam" id="PF01740">
    <property type="entry name" value="STAS"/>
    <property type="match status" value="1"/>
</dbReference>
<dbReference type="EMBL" id="BMEL01000004">
    <property type="protein sequence ID" value="GGF32283.1"/>
    <property type="molecule type" value="Genomic_DNA"/>
</dbReference>
<dbReference type="PANTHER" id="PTHR33745">
    <property type="entry name" value="RSBT ANTAGONIST PROTEIN RSBS-RELATED"/>
    <property type="match status" value="1"/>
</dbReference>
<feature type="domain" description="STAS" evidence="2">
    <location>
        <begin position="141"/>
        <end position="251"/>
    </location>
</feature>
<dbReference type="InterPro" id="IPR051932">
    <property type="entry name" value="Bact_StressResp_Reg"/>
</dbReference>
<proteinExistence type="predicted"/>
<name>A0A917B935_HALAA</name>
<evidence type="ECO:0000313" key="4">
    <source>
        <dbReference type="Proteomes" id="UP000660110"/>
    </source>
</evidence>
<accession>A0A917B935</accession>
<organism evidence="3 4">
    <name type="scientific">Halobacillus andaensis</name>
    <dbReference type="NCBI Taxonomy" id="1176239"/>
    <lineage>
        <taxon>Bacteria</taxon>
        <taxon>Bacillati</taxon>
        <taxon>Bacillota</taxon>
        <taxon>Bacilli</taxon>
        <taxon>Bacillales</taxon>
        <taxon>Bacillaceae</taxon>
        <taxon>Halobacillus</taxon>
    </lineage>
</organism>
<keyword evidence="1" id="KW-0175">Coiled coil</keyword>
<dbReference type="InterPro" id="IPR036513">
    <property type="entry name" value="STAS_dom_sf"/>
</dbReference>
<reference evidence="3" key="1">
    <citation type="journal article" date="2014" name="Int. J. Syst. Evol. Microbiol.">
        <title>Complete genome sequence of Corynebacterium casei LMG S-19264T (=DSM 44701T), isolated from a smear-ripened cheese.</title>
        <authorList>
            <consortium name="US DOE Joint Genome Institute (JGI-PGF)"/>
            <person name="Walter F."/>
            <person name="Albersmeier A."/>
            <person name="Kalinowski J."/>
            <person name="Ruckert C."/>
        </authorList>
    </citation>
    <scope>NUCLEOTIDE SEQUENCE</scope>
    <source>
        <strain evidence="3">CGMCC 1.12153</strain>
    </source>
</reference>
<reference evidence="3" key="2">
    <citation type="submission" date="2020-09" db="EMBL/GenBank/DDBJ databases">
        <authorList>
            <person name="Sun Q."/>
            <person name="Zhou Y."/>
        </authorList>
    </citation>
    <scope>NUCLEOTIDE SEQUENCE</scope>
    <source>
        <strain evidence="3">CGMCC 1.12153</strain>
    </source>
</reference>
<keyword evidence="4" id="KW-1185">Reference proteome</keyword>
<sequence>MKQAERSFPLPYFKINKNFIVQSFSKEASILCGTPENLLDIVDEESVDKVKKWVSPDLHNSALEIHLKPLNGEVEPLTADMYVTWNNDLYAEVIVMVKDEKLTKVTNTLHQLRSRLNETNFELLEEKEKLEEAIEQNNKLSAPFIELTNDTALIPLFGDLTSEKMQTVEDYLLQSSQKEDIDRLLFDFTAVGEMNREGVHVLANMMTSLFYMGTEIIVIGVKPKQAKQLYELDVPLEVKFLHSLQQAISKYCL</sequence>
<protein>
    <recommendedName>
        <fullName evidence="2">STAS domain-containing protein</fullName>
    </recommendedName>
</protein>
<dbReference type="RefSeq" id="WP_188378734.1">
    <property type="nucleotide sequence ID" value="NZ_BMEL01000004.1"/>
</dbReference>
<dbReference type="SUPFAM" id="SSF52091">
    <property type="entry name" value="SpoIIaa-like"/>
    <property type="match status" value="1"/>
</dbReference>
<dbReference type="Proteomes" id="UP000660110">
    <property type="component" value="Unassembled WGS sequence"/>
</dbReference>
<dbReference type="CDD" id="cd07041">
    <property type="entry name" value="STAS_RsbR_RsbS_like"/>
    <property type="match status" value="1"/>
</dbReference>
<dbReference type="AlphaFoldDB" id="A0A917B935"/>
<evidence type="ECO:0000256" key="1">
    <source>
        <dbReference type="SAM" id="Coils"/>
    </source>
</evidence>